<dbReference type="AlphaFoldDB" id="A0A5C6FZT2"/>
<comment type="caution">
    <text evidence="1">The sequence shown here is derived from an EMBL/GenBank/DDBJ whole genome shotgun (WGS) entry which is preliminary data.</text>
</comment>
<accession>A0A5C6FZT2</accession>
<gene>
    <name evidence="1" type="ORF">V7x_24490</name>
</gene>
<protein>
    <submittedName>
        <fullName evidence="1">Uncharacterized protein</fullName>
    </submittedName>
</protein>
<evidence type="ECO:0000313" key="2">
    <source>
        <dbReference type="Proteomes" id="UP000316476"/>
    </source>
</evidence>
<name>A0A5C6FZT2_9PLAN</name>
<reference evidence="1 2" key="1">
    <citation type="submission" date="2019-02" db="EMBL/GenBank/DDBJ databases">
        <title>Deep-cultivation of Planctomycetes and their phenomic and genomic characterization uncovers novel biology.</title>
        <authorList>
            <person name="Wiegand S."/>
            <person name="Jogler M."/>
            <person name="Boedeker C."/>
            <person name="Pinto D."/>
            <person name="Vollmers J."/>
            <person name="Rivas-Marin E."/>
            <person name="Kohn T."/>
            <person name="Peeters S.H."/>
            <person name="Heuer A."/>
            <person name="Rast P."/>
            <person name="Oberbeckmann S."/>
            <person name="Bunk B."/>
            <person name="Jeske O."/>
            <person name="Meyerdierks A."/>
            <person name="Storesund J.E."/>
            <person name="Kallscheuer N."/>
            <person name="Luecker S."/>
            <person name="Lage O.M."/>
            <person name="Pohl T."/>
            <person name="Merkel B.J."/>
            <person name="Hornburger P."/>
            <person name="Mueller R.-W."/>
            <person name="Bruemmer F."/>
            <person name="Labrenz M."/>
            <person name="Spormann A.M."/>
            <person name="Op Den Camp H."/>
            <person name="Overmann J."/>
            <person name="Amann R."/>
            <person name="Jetten M.S.M."/>
            <person name="Mascher T."/>
            <person name="Medema M.H."/>
            <person name="Devos D.P."/>
            <person name="Kaster A.-K."/>
            <person name="Ovreas L."/>
            <person name="Rohde M."/>
            <person name="Galperin M.Y."/>
            <person name="Jogler C."/>
        </authorList>
    </citation>
    <scope>NUCLEOTIDE SEQUENCE [LARGE SCALE GENOMIC DNA]</scope>
    <source>
        <strain evidence="1 2">V7</strain>
    </source>
</reference>
<organism evidence="1 2">
    <name type="scientific">Crateriforma conspicua</name>
    <dbReference type="NCBI Taxonomy" id="2527996"/>
    <lineage>
        <taxon>Bacteria</taxon>
        <taxon>Pseudomonadati</taxon>
        <taxon>Planctomycetota</taxon>
        <taxon>Planctomycetia</taxon>
        <taxon>Planctomycetales</taxon>
        <taxon>Planctomycetaceae</taxon>
        <taxon>Crateriforma</taxon>
    </lineage>
</organism>
<evidence type="ECO:0000313" key="1">
    <source>
        <dbReference type="EMBL" id="TWU66878.1"/>
    </source>
</evidence>
<proteinExistence type="predicted"/>
<dbReference type="Proteomes" id="UP000316476">
    <property type="component" value="Unassembled WGS sequence"/>
</dbReference>
<dbReference type="EMBL" id="SJPZ01000001">
    <property type="protein sequence ID" value="TWU66878.1"/>
    <property type="molecule type" value="Genomic_DNA"/>
</dbReference>
<sequence length="69" mass="7651">MGMLEVFVAASSRSTGAGWTKLWVDLPSFISGPCHDHVRQHVAKVCYDTMVDGCGRIAKRFSAISPRRR</sequence>